<dbReference type="SUPFAM" id="SSF53187">
    <property type="entry name" value="Zn-dependent exopeptidases"/>
    <property type="match status" value="1"/>
</dbReference>
<keyword evidence="4" id="KW-0645">Protease</keyword>
<dbReference type="RefSeq" id="WP_057952901.1">
    <property type="nucleotide sequence ID" value="NZ_CP013118.1"/>
</dbReference>
<dbReference type="Pfam" id="PF04389">
    <property type="entry name" value="Peptidase_M28"/>
    <property type="match status" value="1"/>
</dbReference>
<dbReference type="PANTHER" id="PTHR12147:SF26">
    <property type="entry name" value="PEPTIDASE M28 DOMAIN-CONTAINING PROTEIN"/>
    <property type="match status" value="1"/>
</dbReference>
<feature type="domain" description="Secretion system C-terminal sorting" evidence="3">
    <location>
        <begin position="722"/>
        <end position="796"/>
    </location>
</feature>
<accession>A0A0S2HZK9</accession>
<keyword evidence="4" id="KW-0031">Aminopeptidase</keyword>
<dbReference type="GO" id="GO:0008235">
    <property type="term" value="F:metalloexopeptidase activity"/>
    <property type="evidence" value="ECO:0007669"/>
    <property type="project" value="InterPro"/>
</dbReference>
<dbReference type="NCBIfam" id="TIGR04183">
    <property type="entry name" value="Por_Secre_tail"/>
    <property type="match status" value="1"/>
</dbReference>
<name>A0A0S2HZK9_9BACT</name>
<dbReference type="InterPro" id="IPR026444">
    <property type="entry name" value="Secre_tail"/>
</dbReference>
<keyword evidence="5" id="KW-1185">Reference proteome</keyword>
<dbReference type="Pfam" id="PF18962">
    <property type="entry name" value="Por_Secre_tail"/>
    <property type="match status" value="1"/>
</dbReference>
<dbReference type="PANTHER" id="PTHR12147">
    <property type="entry name" value="METALLOPEPTIDASE M28 FAMILY MEMBER"/>
    <property type="match status" value="1"/>
</dbReference>
<proteinExistence type="predicted"/>
<evidence type="ECO:0000259" key="2">
    <source>
        <dbReference type="Pfam" id="PF04389"/>
    </source>
</evidence>
<keyword evidence="4" id="KW-0378">Hydrolase</keyword>
<dbReference type="InterPro" id="IPR007484">
    <property type="entry name" value="Peptidase_M28"/>
</dbReference>
<dbReference type="KEGG" id="blq:L21SP5_01795"/>
<dbReference type="OrthoDB" id="1086190at2"/>
<dbReference type="Gene3D" id="3.40.630.10">
    <property type="entry name" value="Zn peptidases"/>
    <property type="match status" value="1"/>
</dbReference>
<evidence type="ECO:0000259" key="3">
    <source>
        <dbReference type="Pfam" id="PF18962"/>
    </source>
</evidence>
<dbReference type="EMBL" id="CP013118">
    <property type="protein sequence ID" value="ALO15437.1"/>
    <property type="molecule type" value="Genomic_DNA"/>
</dbReference>
<sequence length="797" mass="87989" precursor="true">MKKLYLSLLFFSAVLLSQNTSAQNQNIPVLDSIVEEVNQDSLTSYIEALQNLKTRYALADNRKEVAQWIQNKFISFGYNDVVLDSFNINEYGEETVQYNVICRGNNPENSKDYVLLGAHHDAITYVNPADSAPGADDNASGTAAVLEVARALKMHGTATKIPFHFATWAAEELGLHGSEIYVARHKAMDSLPLFYFNLDMIANNVADNLLMNYQADAELRSLVEITDNYTEIIPTPESSGGGSDHLPFKNENVPIIYFSEYHFSDVYHSEADILANLEMDYATQIVKGVATSFYYGANAQPQLNIEAVVNGGNGTDFIVNWTPQNNIAYYKVDVYAQDSLLKSINTDFDSLYIDDLPLNETICFDLYSIGSDSIPGLKTSACIDLSAVPDAPIASSEMELQQITLNWSNSLPIDAQTMHIERKPDGGSTYSLVSETDPANGTYSISDHPLGIWTYKFTLEDNEGLISDSTLIKVYSTDSENDIMVVIGNMGGYGNPSLGQVMSFYDSIMPEGNHFVFSSLADEAYLPILSNMGTLIWNSFWTNNSDFYENLDLIQKFLSEGGQLLVFANEIYKHTDPGFTGEEIYAPGQLIYEMGVSEIIPNNDARLRQMRHTQGLLIDVNASKLPDSYEGAVPNIEALVPTTSSEVVLTYHSLTDQPPTNSLDGEAIAVKSAIDSALIIACNVPLYYFNTSQSKTLIEQLLAEPFPNGILSKDEFENTFSIHPNPATNHFEIFNNGRISLKGDLKIYDLSGRIVKAAAINLAQGDKAVINAEEISPGVYIISISGQTHHSQKLIIR</sequence>
<organism evidence="4 5">
    <name type="scientific">Salinivirga cyanobacteriivorans</name>
    <dbReference type="NCBI Taxonomy" id="1307839"/>
    <lineage>
        <taxon>Bacteria</taxon>
        <taxon>Pseudomonadati</taxon>
        <taxon>Bacteroidota</taxon>
        <taxon>Bacteroidia</taxon>
        <taxon>Bacteroidales</taxon>
        <taxon>Salinivirgaceae</taxon>
        <taxon>Salinivirga</taxon>
    </lineage>
</organism>
<dbReference type="Proteomes" id="UP000064893">
    <property type="component" value="Chromosome"/>
</dbReference>
<evidence type="ECO:0000313" key="4">
    <source>
        <dbReference type="EMBL" id="ALO15437.1"/>
    </source>
</evidence>
<dbReference type="STRING" id="1307839.L21SP5_01795"/>
<feature type="domain" description="Peptidase M28" evidence="2">
    <location>
        <begin position="99"/>
        <end position="289"/>
    </location>
</feature>
<dbReference type="InterPro" id="IPR045175">
    <property type="entry name" value="M28_fam"/>
</dbReference>
<evidence type="ECO:0000256" key="1">
    <source>
        <dbReference type="SAM" id="SignalP"/>
    </source>
</evidence>
<feature type="signal peptide" evidence="1">
    <location>
        <begin position="1"/>
        <end position="22"/>
    </location>
</feature>
<protein>
    <submittedName>
        <fullName evidence="4">Aminopeptidase S</fullName>
        <ecNumber evidence="4">3.4.11.24</ecNumber>
    </submittedName>
</protein>
<dbReference type="EC" id="3.4.11.24" evidence="4"/>
<gene>
    <name evidence="4" type="ORF">L21SP5_01795</name>
</gene>
<keyword evidence="1" id="KW-0732">Signal</keyword>
<reference evidence="4 5" key="1">
    <citation type="submission" date="2015-11" db="EMBL/GenBank/DDBJ databases">
        <title>Description and complete genome sequence of a novel strain predominating in hypersaline microbial mats and representing a new family of the Bacteriodetes phylum.</title>
        <authorList>
            <person name="Spring S."/>
            <person name="Bunk B."/>
            <person name="Sproer C."/>
            <person name="Klenk H.-P."/>
        </authorList>
    </citation>
    <scope>NUCLEOTIDE SEQUENCE [LARGE SCALE GENOMIC DNA]</scope>
    <source>
        <strain evidence="4 5">L21-Spi-D4</strain>
    </source>
</reference>
<feature type="chain" id="PRO_5006599298" evidence="1">
    <location>
        <begin position="23"/>
        <end position="797"/>
    </location>
</feature>
<evidence type="ECO:0000313" key="5">
    <source>
        <dbReference type="Proteomes" id="UP000064893"/>
    </source>
</evidence>
<dbReference type="AlphaFoldDB" id="A0A0S2HZK9"/>
<dbReference type="GO" id="GO:0004177">
    <property type="term" value="F:aminopeptidase activity"/>
    <property type="evidence" value="ECO:0007669"/>
    <property type="project" value="UniProtKB-KW"/>
</dbReference>
<dbReference type="GO" id="GO:0006508">
    <property type="term" value="P:proteolysis"/>
    <property type="evidence" value="ECO:0007669"/>
    <property type="project" value="InterPro"/>
</dbReference>